<evidence type="ECO:0000256" key="3">
    <source>
        <dbReference type="ARBA" id="ARBA00023163"/>
    </source>
</evidence>
<name>A0A7C4ENJ4_9BACT</name>
<dbReference type="Gene3D" id="1.10.10.10">
    <property type="entry name" value="Winged helix-like DNA-binding domain superfamily/Winged helix DNA-binding domain"/>
    <property type="match status" value="1"/>
</dbReference>
<keyword evidence="2" id="KW-0238">DNA-binding</keyword>
<dbReference type="InterPro" id="IPR036390">
    <property type="entry name" value="WH_DNA-bd_sf"/>
</dbReference>
<feature type="domain" description="HTH crp-type" evidence="6">
    <location>
        <begin position="165"/>
        <end position="239"/>
    </location>
</feature>
<proteinExistence type="predicted"/>
<dbReference type="EMBL" id="DSRP01000679">
    <property type="protein sequence ID" value="HGG93216.1"/>
    <property type="molecule type" value="Genomic_DNA"/>
</dbReference>
<evidence type="ECO:0000256" key="1">
    <source>
        <dbReference type="ARBA" id="ARBA00023015"/>
    </source>
</evidence>
<dbReference type="SMART" id="SM00419">
    <property type="entry name" value="HTH_CRP"/>
    <property type="match status" value="1"/>
</dbReference>
<dbReference type="GO" id="GO:0006355">
    <property type="term" value="P:regulation of DNA-templated transcription"/>
    <property type="evidence" value="ECO:0007669"/>
    <property type="project" value="InterPro"/>
</dbReference>
<evidence type="ECO:0000259" key="6">
    <source>
        <dbReference type="PROSITE" id="PS51063"/>
    </source>
</evidence>
<dbReference type="SUPFAM" id="SSF46785">
    <property type="entry name" value="Winged helix' DNA-binding domain"/>
    <property type="match status" value="1"/>
</dbReference>
<dbReference type="PROSITE" id="PS51063">
    <property type="entry name" value="HTH_CRP_2"/>
    <property type="match status" value="1"/>
</dbReference>
<organism evidence="7">
    <name type="scientific">Fundidesulfovibrio putealis</name>
    <dbReference type="NCBI Taxonomy" id="270496"/>
    <lineage>
        <taxon>Bacteria</taxon>
        <taxon>Pseudomonadati</taxon>
        <taxon>Thermodesulfobacteriota</taxon>
        <taxon>Desulfovibrionia</taxon>
        <taxon>Desulfovibrionales</taxon>
        <taxon>Desulfovibrionaceae</taxon>
        <taxon>Fundidesulfovibrio</taxon>
    </lineage>
</organism>
<dbReference type="InterPro" id="IPR012318">
    <property type="entry name" value="HTH_CRP"/>
</dbReference>
<keyword evidence="3" id="KW-0804">Transcription</keyword>
<dbReference type="GO" id="GO:0003677">
    <property type="term" value="F:DNA binding"/>
    <property type="evidence" value="ECO:0007669"/>
    <property type="project" value="UniProtKB-KW"/>
</dbReference>
<feature type="domain" description="Cyclic nucleotide-binding" evidence="5">
    <location>
        <begin position="39"/>
        <end position="106"/>
    </location>
</feature>
<dbReference type="Pfam" id="PF00027">
    <property type="entry name" value="cNMP_binding"/>
    <property type="match status" value="1"/>
</dbReference>
<dbReference type="SMART" id="SM00100">
    <property type="entry name" value="cNMP"/>
    <property type="match status" value="1"/>
</dbReference>
<dbReference type="InterPro" id="IPR000595">
    <property type="entry name" value="cNMP-bd_dom"/>
</dbReference>
<dbReference type="InterPro" id="IPR036388">
    <property type="entry name" value="WH-like_DNA-bd_sf"/>
</dbReference>
<dbReference type="AlphaFoldDB" id="A0A7C4ENJ4"/>
<feature type="region of interest" description="Disordered" evidence="4">
    <location>
        <begin position="1"/>
        <end position="27"/>
    </location>
</feature>
<feature type="compositionally biased region" description="Basic residues" evidence="4">
    <location>
        <begin position="1"/>
        <end position="10"/>
    </location>
</feature>
<dbReference type="CDD" id="cd00038">
    <property type="entry name" value="CAP_ED"/>
    <property type="match status" value="1"/>
</dbReference>
<sequence length="250" mass="28428">MRGASWRHARRIADASTRPSRHLKGSPMSAGLRTFRRNLLEIINKQENKALADVLHERRFKKRHLLFMPHHREDLVFIVKSGKLRVYLGLDGKELSLAMMGPGDIYTTHSRCYVEAMEDTVILACPVFRFFKAAMQCEEFMLSFITAMGGMLSNSIGTIERIYFHDIDKRVAAFFYEQGLQMGEKDPEGIRLHVGLTVDNIAKIVGSSRQTVSTLISGMEKDGILKKQARGEYVIHDLEELRLLAMPCAE</sequence>
<gene>
    <name evidence="7" type="ORF">ENR59_09740</name>
</gene>
<dbReference type="PROSITE" id="PS50042">
    <property type="entry name" value="CNMP_BINDING_3"/>
    <property type="match status" value="1"/>
</dbReference>
<reference evidence="7" key="1">
    <citation type="journal article" date="2020" name="mSystems">
        <title>Genome- and Community-Level Interaction Insights into Carbon Utilization and Element Cycling Functions of Hydrothermarchaeota in Hydrothermal Sediment.</title>
        <authorList>
            <person name="Zhou Z."/>
            <person name="Liu Y."/>
            <person name="Xu W."/>
            <person name="Pan J."/>
            <person name="Luo Z.H."/>
            <person name="Li M."/>
        </authorList>
    </citation>
    <scope>NUCLEOTIDE SEQUENCE [LARGE SCALE GENOMIC DNA]</scope>
    <source>
        <strain evidence="7">SpSt-413</strain>
    </source>
</reference>
<evidence type="ECO:0000259" key="5">
    <source>
        <dbReference type="PROSITE" id="PS50042"/>
    </source>
</evidence>
<keyword evidence="1" id="KW-0805">Transcription regulation</keyword>
<dbReference type="Pfam" id="PF13545">
    <property type="entry name" value="HTH_Crp_2"/>
    <property type="match status" value="1"/>
</dbReference>
<comment type="caution">
    <text evidence="7">The sequence shown here is derived from an EMBL/GenBank/DDBJ whole genome shotgun (WGS) entry which is preliminary data.</text>
</comment>
<dbReference type="InterPro" id="IPR014710">
    <property type="entry name" value="RmlC-like_jellyroll"/>
</dbReference>
<protein>
    <submittedName>
        <fullName evidence="7">Crp/Fnr family transcriptional regulator</fullName>
    </submittedName>
</protein>
<accession>A0A7C4ENJ4</accession>
<evidence type="ECO:0000313" key="7">
    <source>
        <dbReference type="EMBL" id="HGG93216.1"/>
    </source>
</evidence>
<dbReference type="InterPro" id="IPR018490">
    <property type="entry name" value="cNMP-bd_dom_sf"/>
</dbReference>
<dbReference type="SUPFAM" id="SSF51206">
    <property type="entry name" value="cAMP-binding domain-like"/>
    <property type="match status" value="1"/>
</dbReference>
<evidence type="ECO:0000256" key="4">
    <source>
        <dbReference type="SAM" id="MobiDB-lite"/>
    </source>
</evidence>
<dbReference type="Gene3D" id="2.60.120.10">
    <property type="entry name" value="Jelly Rolls"/>
    <property type="match status" value="1"/>
</dbReference>
<dbReference type="CDD" id="cd00092">
    <property type="entry name" value="HTH_CRP"/>
    <property type="match status" value="1"/>
</dbReference>
<evidence type="ECO:0000256" key="2">
    <source>
        <dbReference type="ARBA" id="ARBA00023125"/>
    </source>
</evidence>